<accession>A0A9W7EBT2</accession>
<dbReference type="AlphaFoldDB" id="A0A9W7EBT2"/>
<protein>
    <submittedName>
        <fullName evidence="2">Uncharacterized protein</fullName>
    </submittedName>
</protein>
<evidence type="ECO:0000313" key="3">
    <source>
        <dbReference type="Proteomes" id="UP001165082"/>
    </source>
</evidence>
<feature type="region of interest" description="Disordered" evidence="1">
    <location>
        <begin position="1"/>
        <end position="32"/>
    </location>
</feature>
<organism evidence="2 3">
    <name type="scientific">Triparma retinervis</name>
    <dbReference type="NCBI Taxonomy" id="2557542"/>
    <lineage>
        <taxon>Eukaryota</taxon>
        <taxon>Sar</taxon>
        <taxon>Stramenopiles</taxon>
        <taxon>Ochrophyta</taxon>
        <taxon>Bolidophyceae</taxon>
        <taxon>Parmales</taxon>
        <taxon>Triparmaceae</taxon>
        <taxon>Triparma</taxon>
    </lineage>
</organism>
<gene>
    <name evidence="2" type="ORF">TrRE_jg10710</name>
</gene>
<name>A0A9W7EBT2_9STRA</name>
<proteinExistence type="predicted"/>
<sequence length="754" mass="81653">MEVLNKRLRSSSLEEASCREATETPDIVSPNTPFTAAQQRRKVKVSSAAFSKRCCRNNSVVIEGAVVGAVLAPVVEFIDLTGDDNNCDNIEMAVGEVQKQVGSEVEVIEILESPRKEGEVQEWAEVEVVGCFVEIPESPPIQRKVPVAEAAVLAPAPVPPPVAEAAVLAPAPVPPPVPPPVLPLVPPPVAAIPASASVDTLRNELKNLKLKQIKQHRKMLKIVPATGEVKTFGDLGGQMWKYHGGNLAEGRIWCIPQKAKRVLVINPQDDRISYVGGPFEGECKWYGGLPGKADGCIYGMPQCSHGVLKINPKTATVDIIGSFPEGGHKWHGGLVDANGDILAIPANADSCLKVCPSTGEIKVFGEGKVRTGKHRDDGKYKFLGGVLGVDGNVYFIPSDSDRVVQVNPKTEEVREVGPSLENEIYVENKWQNGFSAEDGSIYAVPLKGANVLCIRPHKLTESGEPEVSVIGGPYLGLNKWEGGVATTGNTVGKRGDIVADMAVLRSSNHTTKYSKARKNDKGPVGEPLPPAALEQATFAYPHGLRSTITKMLKAGVGDIFEGDFEVLEDITLQGRGLMKKDKGKSQKTLTALVAADEEFLATFDEFVDEAIIPYLKRKLGGHENTLKFYVQRPPTVRIQPGPSSKSVRPHCGNAEYGHQPGELNFWLPLTDPKATSTTLWVETEVEGGEYKALKCGVGEVAAFWGTKLRHYVPCNESGRSRVSIDFQVGVEGHFDPEWSMKGMVDDHNRRVVEM</sequence>
<dbReference type="Proteomes" id="UP001165082">
    <property type="component" value="Unassembled WGS sequence"/>
</dbReference>
<dbReference type="SUPFAM" id="SSF63829">
    <property type="entry name" value="Calcium-dependent phosphotriesterase"/>
    <property type="match status" value="1"/>
</dbReference>
<evidence type="ECO:0000313" key="2">
    <source>
        <dbReference type="EMBL" id="GMH73172.1"/>
    </source>
</evidence>
<reference evidence="2" key="1">
    <citation type="submission" date="2022-07" db="EMBL/GenBank/DDBJ databases">
        <title>Genome analysis of Parmales, a sister group of diatoms, reveals the evolutionary specialization of diatoms from phago-mixotrophs to photoautotrophs.</title>
        <authorList>
            <person name="Ban H."/>
            <person name="Sato S."/>
            <person name="Yoshikawa S."/>
            <person name="Kazumasa Y."/>
            <person name="Nakamura Y."/>
            <person name="Ichinomiya M."/>
            <person name="Saitoh K."/>
            <person name="Sato N."/>
            <person name="Blanc-Mathieu R."/>
            <person name="Endo H."/>
            <person name="Kuwata A."/>
            <person name="Ogata H."/>
        </authorList>
    </citation>
    <scope>NUCLEOTIDE SEQUENCE</scope>
</reference>
<evidence type="ECO:0000256" key="1">
    <source>
        <dbReference type="SAM" id="MobiDB-lite"/>
    </source>
</evidence>
<dbReference type="OrthoDB" id="10260017at2759"/>
<dbReference type="EMBL" id="BRXZ01001516">
    <property type="protein sequence ID" value="GMH73172.1"/>
    <property type="molecule type" value="Genomic_DNA"/>
</dbReference>
<comment type="caution">
    <text evidence="2">The sequence shown here is derived from an EMBL/GenBank/DDBJ whole genome shotgun (WGS) entry which is preliminary data.</text>
</comment>
<keyword evidence="3" id="KW-1185">Reference proteome</keyword>